<dbReference type="Gene3D" id="3.40.50.300">
    <property type="entry name" value="P-loop containing nucleotide triphosphate hydrolases"/>
    <property type="match status" value="4"/>
</dbReference>
<keyword evidence="1" id="KW-0547">Nucleotide-binding</keyword>
<dbReference type="Pfam" id="PF14523">
    <property type="entry name" value="Syntaxin_2"/>
    <property type="match status" value="1"/>
</dbReference>
<dbReference type="GO" id="GO:0006281">
    <property type="term" value="P:DNA repair"/>
    <property type="evidence" value="ECO:0007669"/>
    <property type="project" value="InterPro"/>
</dbReference>
<dbReference type="InterPro" id="IPR006011">
    <property type="entry name" value="Syntaxin_N"/>
</dbReference>
<keyword evidence="5" id="KW-0813">Transport</keyword>
<organism evidence="8 9">
    <name type="scientific">Vitis vinifera</name>
    <name type="common">Grape</name>
    <dbReference type="NCBI Taxonomy" id="29760"/>
    <lineage>
        <taxon>Eukaryota</taxon>
        <taxon>Viridiplantae</taxon>
        <taxon>Streptophyta</taxon>
        <taxon>Embryophyta</taxon>
        <taxon>Tracheophyta</taxon>
        <taxon>Spermatophyta</taxon>
        <taxon>Magnoliopsida</taxon>
        <taxon>eudicotyledons</taxon>
        <taxon>Gunneridae</taxon>
        <taxon>Pentapetalae</taxon>
        <taxon>rosids</taxon>
        <taxon>Vitales</taxon>
        <taxon>Vitaceae</taxon>
        <taxon>Viteae</taxon>
        <taxon>Vitis</taxon>
    </lineage>
</organism>
<dbReference type="SUPFAM" id="SSF143517">
    <property type="entry name" value="TRCF domain-like"/>
    <property type="match status" value="1"/>
</dbReference>
<dbReference type="GO" id="GO:0016192">
    <property type="term" value="P:vesicle-mediated transport"/>
    <property type="evidence" value="ECO:0007669"/>
    <property type="project" value="InterPro"/>
</dbReference>
<dbReference type="GO" id="GO:0003676">
    <property type="term" value="F:nucleic acid binding"/>
    <property type="evidence" value="ECO:0007669"/>
    <property type="project" value="InterPro"/>
</dbReference>
<dbReference type="PROSITE" id="PS51192">
    <property type="entry name" value="HELICASE_ATP_BIND_1"/>
    <property type="match status" value="1"/>
</dbReference>
<dbReference type="InterPro" id="IPR014001">
    <property type="entry name" value="Helicase_ATP-bd"/>
</dbReference>
<dbReference type="GO" id="GO:0015031">
    <property type="term" value="P:protein transport"/>
    <property type="evidence" value="ECO:0007669"/>
    <property type="project" value="UniProtKB-KW"/>
</dbReference>
<dbReference type="GO" id="GO:0016787">
    <property type="term" value="F:hydrolase activity"/>
    <property type="evidence" value="ECO:0007669"/>
    <property type="project" value="UniProtKB-KW"/>
</dbReference>
<evidence type="ECO:0000259" key="6">
    <source>
        <dbReference type="PROSITE" id="PS51192"/>
    </source>
</evidence>
<evidence type="ECO:0000259" key="7">
    <source>
        <dbReference type="PROSITE" id="PS51194"/>
    </source>
</evidence>
<evidence type="ECO:0000256" key="3">
    <source>
        <dbReference type="ARBA" id="ARBA00022806"/>
    </source>
</evidence>
<dbReference type="PANTHER" id="PTHR14025">
    <property type="entry name" value="FANCONI ANEMIA GROUP M FANCM FAMILY MEMBER"/>
    <property type="match status" value="1"/>
</dbReference>
<dbReference type="Pfam" id="PF00271">
    <property type="entry name" value="Helicase_C"/>
    <property type="match status" value="1"/>
</dbReference>
<dbReference type="SUPFAM" id="SSF52540">
    <property type="entry name" value="P-loop containing nucleoside triphosphate hydrolases"/>
    <property type="match status" value="2"/>
</dbReference>
<keyword evidence="3 8" id="KW-0347">Helicase</keyword>
<dbReference type="InterPro" id="IPR027417">
    <property type="entry name" value="P-loop_NTPase"/>
</dbReference>
<dbReference type="Proteomes" id="UP000288805">
    <property type="component" value="Unassembled WGS sequence"/>
</dbReference>
<keyword evidence="4" id="KW-0067">ATP-binding</keyword>
<evidence type="ECO:0000313" key="9">
    <source>
        <dbReference type="Proteomes" id="UP000288805"/>
    </source>
</evidence>
<dbReference type="PANTHER" id="PTHR14025:SF29">
    <property type="entry name" value="TRANSCRIPTION-REPAIR-COUPLING FACTOR"/>
    <property type="match status" value="1"/>
</dbReference>
<evidence type="ECO:0000256" key="4">
    <source>
        <dbReference type="ARBA" id="ARBA00022840"/>
    </source>
</evidence>
<dbReference type="SMART" id="SM00982">
    <property type="entry name" value="TRCF"/>
    <property type="match status" value="1"/>
</dbReference>
<dbReference type="InterPro" id="IPR001650">
    <property type="entry name" value="Helicase_C-like"/>
</dbReference>
<dbReference type="InterPro" id="IPR010989">
    <property type="entry name" value="SNARE"/>
</dbReference>
<evidence type="ECO:0000256" key="2">
    <source>
        <dbReference type="ARBA" id="ARBA00022801"/>
    </source>
</evidence>
<dbReference type="InterPro" id="IPR037235">
    <property type="entry name" value="TRCF-like_C_D7"/>
</dbReference>
<sequence length="754" mass="85273">MLGLAKTEVALRAIFCVVSAGKQAMVLAPTIVLAKQHFDVITERFSKYPNIKVGLLSRFQTTAEKEKHLRMIKHGDLDIIVGTHSLLGNRVVYSNLGLLVVDEEQNIFPFYLFSLISTPPPERVPIITHLSAYNKEKIISAIKFELGRGGQIFYVLPRIKGLEEVMEFLECSFPDVEIAIAHGKVASLFDEKVKQMKEPAIRVLYLWGIVPHYVNHCACYLSVAEKFTFHVFLPEKAQYSKQLEETMDRFAQGEIKILICTNIVESGLDIQNANTIIIQEVQQFGLAQLYQVEGEILDKWHGNESLCTSFPSHFAIVASKERFLMSLQGMRVCSEEEDKLRGRVGRADKEAHAYLFYPDKSLLSDQALERLSALEECRDLGQGFQLAERDMGIRGFGNIFGEQQTGDVGNVGIDLFFEMLFESLSKVEEHRLISVPYQSVQFDININPHLPSEYINYLENPMEIISEAEKSAEEDIWSLMQFTENLRRQYGKEPYSMEVLLKKLYVKRMAADLGITRIYASGKTVIMRTKMNKKVFKLITDSMASDIIRNSLVLRRTRLRRNYFWSYRESSSSIGFSNAWLNCMLPCQPLLSTSPLYRKMPILSDLLYHRDDAHTEVKGTRWGTEKTADCATSKPYSYNLGIGKTAGKMSFQDLQNGAKPSSSSLSRTSPSQAVAAGIFQINTAVAGFRRLVDAIGTSKDTPDHRQKLHSSRQRILQLVKETSAKLKSLSESDHAANVNVSPSSFSLSPFYFTP</sequence>
<dbReference type="GO" id="GO:0016020">
    <property type="term" value="C:membrane"/>
    <property type="evidence" value="ECO:0007669"/>
    <property type="project" value="InterPro"/>
</dbReference>
<proteinExistence type="predicted"/>
<feature type="domain" description="Helicase ATP-binding" evidence="6">
    <location>
        <begin position="1"/>
        <end position="138"/>
    </location>
</feature>
<dbReference type="SUPFAM" id="SSF47661">
    <property type="entry name" value="t-snare proteins"/>
    <property type="match status" value="1"/>
</dbReference>
<dbReference type="EMBL" id="QGNW01000049">
    <property type="protein sequence ID" value="RVX06929.1"/>
    <property type="molecule type" value="Genomic_DNA"/>
</dbReference>
<protein>
    <submittedName>
        <fullName evidence="8">ATP-dependent DNA helicase, chloroplastic</fullName>
    </submittedName>
</protein>
<dbReference type="SMART" id="SM00490">
    <property type="entry name" value="HELICc"/>
    <property type="match status" value="1"/>
</dbReference>
<accession>A0A438JDA0</accession>
<dbReference type="Gene3D" id="1.20.58.70">
    <property type="match status" value="1"/>
</dbReference>
<keyword evidence="2" id="KW-0378">Hydrolase</keyword>
<dbReference type="Pfam" id="PF00270">
    <property type="entry name" value="DEAD"/>
    <property type="match status" value="1"/>
</dbReference>
<dbReference type="InterPro" id="IPR011545">
    <property type="entry name" value="DEAD/DEAH_box_helicase_dom"/>
</dbReference>
<dbReference type="Pfam" id="PF03461">
    <property type="entry name" value="TRCF"/>
    <property type="match status" value="1"/>
</dbReference>
<comment type="caution">
    <text evidence="8">The sequence shown here is derived from an EMBL/GenBank/DDBJ whole genome shotgun (WGS) entry which is preliminary data.</text>
</comment>
<evidence type="ECO:0000256" key="5">
    <source>
        <dbReference type="ARBA" id="ARBA00022927"/>
    </source>
</evidence>
<keyword evidence="5" id="KW-0653">Protein transport</keyword>
<dbReference type="AlphaFoldDB" id="A0A438JDA0"/>
<reference evidence="8 9" key="1">
    <citation type="journal article" date="2018" name="PLoS Genet.">
        <title>Population sequencing reveals clonal diversity and ancestral inbreeding in the grapevine cultivar Chardonnay.</title>
        <authorList>
            <person name="Roach M.J."/>
            <person name="Johnson D.L."/>
            <person name="Bohlmann J."/>
            <person name="van Vuuren H.J."/>
            <person name="Jones S.J."/>
            <person name="Pretorius I.S."/>
            <person name="Schmidt S.A."/>
            <person name="Borneman A.R."/>
        </authorList>
    </citation>
    <scope>NUCLEOTIDE SEQUENCE [LARGE SCALE GENOMIC DNA]</scope>
    <source>
        <strain evidence="9">cv. Chardonnay</strain>
        <tissue evidence="8">Leaf</tissue>
    </source>
</reference>
<dbReference type="PROSITE" id="PS51194">
    <property type="entry name" value="HELICASE_CTER"/>
    <property type="match status" value="1"/>
</dbReference>
<dbReference type="GO" id="GO:0005524">
    <property type="term" value="F:ATP binding"/>
    <property type="evidence" value="ECO:0007669"/>
    <property type="project" value="UniProtKB-KW"/>
</dbReference>
<dbReference type="Gene3D" id="3.90.1150.50">
    <property type="entry name" value="Transcription-repair-coupling factor, D7 domain"/>
    <property type="match status" value="1"/>
</dbReference>
<dbReference type="OrthoDB" id="364348at2759"/>
<feature type="domain" description="Helicase C-terminal" evidence="7">
    <location>
        <begin position="161"/>
        <end position="392"/>
    </location>
</feature>
<gene>
    <name evidence="8" type="primary">VvCHDp000636_0</name>
    <name evidence="8" type="ORF">CK203_014986</name>
</gene>
<evidence type="ECO:0000313" key="8">
    <source>
        <dbReference type="EMBL" id="RVX06929.1"/>
    </source>
</evidence>
<dbReference type="GO" id="GO:0004386">
    <property type="term" value="F:helicase activity"/>
    <property type="evidence" value="ECO:0007669"/>
    <property type="project" value="UniProtKB-KW"/>
</dbReference>
<evidence type="ECO:0000256" key="1">
    <source>
        <dbReference type="ARBA" id="ARBA00022741"/>
    </source>
</evidence>
<name>A0A438JDA0_VITVI</name>
<dbReference type="InterPro" id="IPR005118">
    <property type="entry name" value="TRCF_C"/>
</dbReference>